<dbReference type="STRING" id="1601833.SAMN05518684_11748"/>
<dbReference type="GO" id="GO:0016491">
    <property type="term" value="F:oxidoreductase activity"/>
    <property type="evidence" value="ECO:0007669"/>
    <property type="project" value="InterPro"/>
</dbReference>
<dbReference type="SUPFAM" id="SSF52833">
    <property type="entry name" value="Thioredoxin-like"/>
    <property type="match status" value="1"/>
</dbReference>
<gene>
    <name evidence="3" type="ORF">SAMN05518684_11748</name>
</gene>
<name>A0A1H9WJ91_9BACI</name>
<dbReference type="InterPro" id="IPR000866">
    <property type="entry name" value="AhpC/TSA"/>
</dbReference>
<sequence length="87" mass="9831">MGYTVYGVSPSDPQGHRMVMEGEGLDFELLTDEQFEFGTEFGFIDMESQAIYRGYTAVNPETNSAVTETDYLVGENRDEIMETLEDL</sequence>
<organism evidence="3 4">
    <name type="scientific">Salipaludibacillus aurantiacus</name>
    <dbReference type="NCBI Taxonomy" id="1601833"/>
    <lineage>
        <taxon>Bacteria</taxon>
        <taxon>Bacillati</taxon>
        <taxon>Bacillota</taxon>
        <taxon>Bacilli</taxon>
        <taxon>Bacillales</taxon>
        <taxon>Bacillaceae</taxon>
    </lineage>
</organism>
<dbReference type="Gene3D" id="3.40.30.10">
    <property type="entry name" value="Glutaredoxin"/>
    <property type="match status" value="1"/>
</dbReference>
<dbReference type="AlphaFoldDB" id="A0A1H9WJ91"/>
<dbReference type="GO" id="GO:0016209">
    <property type="term" value="F:antioxidant activity"/>
    <property type="evidence" value="ECO:0007669"/>
    <property type="project" value="InterPro"/>
</dbReference>
<dbReference type="InterPro" id="IPR036249">
    <property type="entry name" value="Thioredoxin-like_sf"/>
</dbReference>
<evidence type="ECO:0000259" key="2">
    <source>
        <dbReference type="Pfam" id="PF00578"/>
    </source>
</evidence>
<proteinExistence type="predicted"/>
<reference evidence="4" key="1">
    <citation type="submission" date="2016-10" db="EMBL/GenBank/DDBJ databases">
        <authorList>
            <person name="Varghese N."/>
            <person name="Submissions S."/>
        </authorList>
    </citation>
    <scope>NUCLEOTIDE SEQUENCE [LARGE SCALE GENOMIC DNA]</scope>
    <source>
        <strain evidence="4">S9</strain>
    </source>
</reference>
<dbReference type="Proteomes" id="UP000198571">
    <property type="component" value="Unassembled WGS sequence"/>
</dbReference>
<dbReference type="EMBL" id="FOGT01000017">
    <property type="protein sequence ID" value="SES33737.1"/>
    <property type="molecule type" value="Genomic_DNA"/>
</dbReference>
<accession>A0A1H9WJ91</accession>
<feature type="domain" description="Alkyl hydroperoxide reductase subunit C/ Thiol specific antioxidant" evidence="2">
    <location>
        <begin position="2"/>
        <end position="61"/>
    </location>
</feature>
<evidence type="ECO:0000313" key="3">
    <source>
        <dbReference type="EMBL" id="SES33737.1"/>
    </source>
</evidence>
<dbReference type="Pfam" id="PF00578">
    <property type="entry name" value="AhpC-TSA"/>
    <property type="match status" value="1"/>
</dbReference>
<keyword evidence="4" id="KW-1185">Reference proteome</keyword>
<protein>
    <submittedName>
        <fullName evidence="3">AhpC/TSA family protein</fullName>
    </submittedName>
</protein>
<evidence type="ECO:0000313" key="4">
    <source>
        <dbReference type="Proteomes" id="UP000198571"/>
    </source>
</evidence>
<evidence type="ECO:0000256" key="1">
    <source>
        <dbReference type="ARBA" id="ARBA00023157"/>
    </source>
</evidence>
<keyword evidence="1" id="KW-1015">Disulfide bond</keyword>